<dbReference type="InParanoid" id="A0A369JZC4"/>
<comment type="caution">
    <text evidence="1">The sequence shown here is derived from an EMBL/GenBank/DDBJ whole genome shotgun (WGS) entry which is preliminary data.</text>
</comment>
<evidence type="ECO:0000313" key="2">
    <source>
        <dbReference type="Proteomes" id="UP000076154"/>
    </source>
</evidence>
<name>A0A369JZC4_HYPMA</name>
<proteinExistence type="predicted"/>
<accession>A0A369JZC4</accession>
<protein>
    <recommendedName>
        <fullName evidence="3">F-box domain-containing protein</fullName>
    </recommendedName>
</protein>
<reference evidence="1" key="1">
    <citation type="submission" date="2018-04" db="EMBL/GenBank/DDBJ databases">
        <title>Whole genome sequencing of Hypsizygus marmoreus.</title>
        <authorList>
            <person name="Choi I.-G."/>
            <person name="Min B."/>
            <person name="Kim J.-G."/>
            <person name="Kim S."/>
            <person name="Oh Y.-L."/>
            <person name="Kong W.-S."/>
            <person name="Park H."/>
            <person name="Jeong J."/>
            <person name="Song E.-S."/>
        </authorList>
    </citation>
    <scope>NUCLEOTIDE SEQUENCE [LARGE SCALE GENOMIC DNA]</scope>
    <source>
        <strain evidence="1">51987-8</strain>
    </source>
</reference>
<keyword evidence="2" id="KW-1185">Reference proteome</keyword>
<gene>
    <name evidence="1" type="ORF">Hypma_005657</name>
</gene>
<dbReference type="Proteomes" id="UP000076154">
    <property type="component" value="Unassembled WGS sequence"/>
</dbReference>
<evidence type="ECO:0000313" key="1">
    <source>
        <dbReference type="EMBL" id="RDB26580.1"/>
    </source>
</evidence>
<organism evidence="1 2">
    <name type="scientific">Hypsizygus marmoreus</name>
    <name type="common">White beech mushroom</name>
    <name type="synonym">Agaricus marmoreus</name>
    <dbReference type="NCBI Taxonomy" id="39966"/>
    <lineage>
        <taxon>Eukaryota</taxon>
        <taxon>Fungi</taxon>
        <taxon>Dikarya</taxon>
        <taxon>Basidiomycota</taxon>
        <taxon>Agaricomycotina</taxon>
        <taxon>Agaricomycetes</taxon>
        <taxon>Agaricomycetidae</taxon>
        <taxon>Agaricales</taxon>
        <taxon>Tricholomatineae</taxon>
        <taxon>Lyophyllaceae</taxon>
        <taxon>Hypsizygus</taxon>
    </lineage>
</organism>
<dbReference type="EMBL" id="LUEZ02000029">
    <property type="protein sequence ID" value="RDB26580.1"/>
    <property type="molecule type" value="Genomic_DNA"/>
</dbReference>
<sequence>MISPSLPPEITDNIIDVVHESNDIQTLKACSLVSSIFRIRSQRNLYDTITIKYPFSSWNAHPAQPFVDVLLIHPELAEHIRNLLILDFMEGEWQMPVYGNEIVADSVLPQIFKMLGSLTSFTLMGPLYHGDDSTRPLASLGMQLTTPFTLELLNMFVRTEVIEINIGGVRGIPLSRIASTCPHLRRLSITQLPDSTIGELSVNPERFNSTTYPPLPEEPQLADMDFRASGQLERLSLDACSVGAIHHFRERIINEPRCLITLAHLRELNITGCDLAMTLLAAPIIADAARTLDSFLWEVPKQCRDFALLPILFEALGNTTNLHTLRLVFTDEYHFSSYALLQLPQMFEHLSASNKLEELVIAYSPKHLIPFGTESEQNWASSLDTLLSKGQDFPFLRHVCVLVSVEYRHMYQFDASTLSYSDQLHDAFSQLSLQKKLRLSMIVDRDIDIHERIEYLRPGSDYWPSLGVINPGWYGDYKETIYIS</sequence>
<evidence type="ECO:0008006" key="3">
    <source>
        <dbReference type="Google" id="ProtNLM"/>
    </source>
</evidence>
<dbReference type="InterPro" id="IPR032675">
    <property type="entry name" value="LRR_dom_sf"/>
</dbReference>
<dbReference type="Gene3D" id="3.80.10.10">
    <property type="entry name" value="Ribonuclease Inhibitor"/>
    <property type="match status" value="1"/>
</dbReference>
<dbReference type="AlphaFoldDB" id="A0A369JZC4"/>
<dbReference type="OrthoDB" id="2745898at2759"/>
<dbReference type="SUPFAM" id="SSF52047">
    <property type="entry name" value="RNI-like"/>
    <property type="match status" value="1"/>
</dbReference>